<evidence type="ECO:0008006" key="4">
    <source>
        <dbReference type="Google" id="ProtNLM"/>
    </source>
</evidence>
<feature type="transmembrane region" description="Helical" evidence="1">
    <location>
        <begin position="12"/>
        <end position="29"/>
    </location>
</feature>
<comment type="caution">
    <text evidence="2">The sequence shown here is derived from an EMBL/GenBank/DDBJ whole genome shotgun (WGS) entry which is preliminary data.</text>
</comment>
<name>A0A133VLD5_9EURY</name>
<evidence type="ECO:0000313" key="3">
    <source>
        <dbReference type="Proteomes" id="UP000070404"/>
    </source>
</evidence>
<organism evidence="2 3">
    <name type="scientific">candidate division MSBL1 archaeon SCGC-AAA382C18</name>
    <dbReference type="NCBI Taxonomy" id="1698281"/>
    <lineage>
        <taxon>Archaea</taxon>
        <taxon>Methanobacteriati</taxon>
        <taxon>Methanobacteriota</taxon>
        <taxon>candidate division MSBL1</taxon>
    </lineage>
</organism>
<dbReference type="SUPFAM" id="SSF53335">
    <property type="entry name" value="S-adenosyl-L-methionine-dependent methyltransferases"/>
    <property type="match status" value="1"/>
</dbReference>
<keyword evidence="1" id="KW-0812">Transmembrane</keyword>
<dbReference type="AlphaFoldDB" id="A0A133VLD5"/>
<dbReference type="InterPro" id="IPR029063">
    <property type="entry name" value="SAM-dependent_MTases_sf"/>
</dbReference>
<keyword evidence="1" id="KW-1133">Transmembrane helix</keyword>
<evidence type="ECO:0000313" key="2">
    <source>
        <dbReference type="EMBL" id="KXB07231.1"/>
    </source>
</evidence>
<protein>
    <recommendedName>
        <fullName evidence="4">SAM-dependent methyltransferase TRM5/TYW2-type domain-containing protein</fullName>
    </recommendedName>
</protein>
<dbReference type="InterPro" id="IPR006342">
    <property type="entry name" value="FkbM_mtfrase"/>
</dbReference>
<dbReference type="NCBIfam" id="TIGR01444">
    <property type="entry name" value="fkbM_fam"/>
    <property type="match status" value="1"/>
</dbReference>
<accession>A0A133VLD5</accession>
<gene>
    <name evidence="2" type="ORF">AKJ52_00675</name>
</gene>
<reference evidence="2 3" key="1">
    <citation type="journal article" date="2016" name="Sci. Rep.">
        <title>Metabolic traits of an uncultured archaeal lineage -MSBL1- from brine pools of the Red Sea.</title>
        <authorList>
            <person name="Mwirichia R."/>
            <person name="Alam I."/>
            <person name="Rashid M."/>
            <person name="Vinu M."/>
            <person name="Ba-Alawi W."/>
            <person name="Anthony Kamau A."/>
            <person name="Kamanda Ngugi D."/>
            <person name="Goker M."/>
            <person name="Klenk H.P."/>
            <person name="Bajic V."/>
            <person name="Stingl U."/>
        </authorList>
    </citation>
    <scope>NUCLEOTIDE SEQUENCE [LARGE SCALE GENOMIC DNA]</scope>
    <source>
        <strain evidence="2">SCGC-AAA382C18</strain>
    </source>
</reference>
<dbReference type="EMBL" id="LHYF01000006">
    <property type="protein sequence ID" value="KXB07231.1"/>
    <property type="molecule type" value="Genomic_DNA"/>
</dbReference>
<keyword evidence="3" id="KW-1185">Reference proteome</keyword>
<proteinExistence type="predicted"/>
<dbReference type="Gene3D" id="3.40.50.150">
    <property type="entry name" value="Vaccinia Virus protein VP39"/>
    <property type="match status" value="1"/>
</dbReference>
<evidence type="ECO:0000256" key="1">
    <source>
        <dbReference type="SAM" id="Phobius"/>
    </source>
</evidence>
<keyword evidence="1" id="KW-0472">Membrane</keyword>
<sequence>MRNIRKLKNWIKKLPPLAISIMAVIYWVIHPSKKKAVILPRSPFWVIYSDGKKKWFIPEFTGGEVFGSIEHRLLKKYTLEGFIEIEEGGVVFDIGAFIGGFSSNAAEKAGKVVSIEPDPFNYFCLKKNTGEYENVNPVRKLVWKSNNEITLNLGTDPTDHSTLNVDGLKQYSRR</sequence>
<dbReference type="Proteomes" id="UP000070404">
    <property type="component" value="Unassembled WGS sequence"/>
</dbReference>